<feature type="compositionally biased region" description="Polar residues" evidence="1">
    <location>
        <begin position="181"/>
        <end position="191"/>
    </location>
</feature>
<organism evidence="2 3">
    <name type="scientific">Prorocentrum cordatum</name>
    <dbReference type="NCBI Taxonomy" id="2364126"/>
    <lineage>
        <taxon>Eukaryota</taxon>
        <taxon>Sar</taxon>
        <taxon>Alveolata</taxon>
        <taxon>Dinophyceae</taxon>
        <taxon>Prorocentrales</taxon>
        <taxon>Prorocentraceae</taxon>
        <taxon>Prorocentrum</taxon>
    </lineage>
</organism>
<comment type="caution">
    <text evidence="2">The sequence shown here is derived from an EMBL/GenBank/DDBJ whole genome shotgun (WGS) entry which is preliminary data.</text>
</comment>
<gene>
    <name evidence="2" type="ORF">PCOR1329_LOCUS53286</name>
</gene>
<evidence type="ECO:0000313" key="3">
    <source>
        <dbReference type="Proteomes" id="UP001189429"/>
    </source>
</evidence>
<evidence type="ECO:0000313" key="2">
    <source>
        <dbReference type="EMBL" id="CAK0865879.1"/>
    </source>
</evidence>
<name>A0ABN9UZW7_9DINO</name>
<accession>A0ABN9UZW7</accession>
<dbReference type="Proteomes" id="UP001189429">
    <property type="component" value="Unassembled WGS sequence"/>
</dbReference>
<feature type="region of interest" description="Disordered" evidence="1">
    <location>
        <begin position="170"/>
        <end position="191"/>
    </location>
</feature>
<proteinExistence type="predicted"/>
<reference evidence="2" key="1">
    <citation type="submission" date="2023-10" db="EMBL/GenBank/DDBJ databases">
        <authorList>
            <person name="Chen Y."/>
            <person name="Shah S."/>
            <person name="Dougan E. K."/>
            <person name="Thang M."/>
            <person name="Chan C."/>
        </authorList>
    </citation>
    <scope>NUCLEOTIDE SEQUENCE [LARGE SCALE GENOMIC DNA]</scope>
</reference>
<keyword evidence="3" id="KW-1185">Reference proteome</keyword>
<evidence type="ECO:0000256" key="1">
    <source>
        <dbReference type="SAM" id="MobiDB-lite"/>
    </source>
</evidence>
<feature type="non-terminal residue" evidence="2">
    <location>
        <position position="191"/>
    </location>
</feature>
<dbReference type="EMBL" id="CAUYUJ010016494">
    <property type="protein sequence ID" value="CAK0865879.1"/>
    <property type="molecule type" value="Genomic_DNA"/>
</dbReference>
<sequence>MPGWPMAATADKVAVCTAPPPALRDHEHGGAETPRRLPDARAAQAAAWPPEGEVLDRRWAHPEEGLAIQVLARHVVRLGRSGRLLEQAIGNAYRAAPGGRDAWRCWSFLSRQDGLTAYVDEKMRLLDLYDKYKAPGASFSTRHDDACVDGQMTMSQLYGRRSLLPRVADEEARDQLPFPGTLSSVPPAQDE</sequence>
<protein>
    <submittedName>
        <fullName evidence="2">Uncharacterized protein</fullName>
    </submittedName>
</protein>